<protein>
    <recommendedName>
        <fullName evidence="2 8">Aminomethyltransferase</fullName>
        <ecNumber evidence="2 8">2.1.2.10</ecNumber>
    </recommendedName>
    <alternativeName>
        <fullName evidence="5 8">Glycine cleavage system T protein</fullName>
    </alternativeName>
</protein>
<dbReference type="PIRSF" id="PIRSF006487">
    <property type="entry name" value="GcvT"/>
    <property type="match status" value="1"/>
</dbReference>
<accession>A0A8K0AJN9</accession>
<keyword evidence="8" id="KW-0496">Mitochondrion</keyword>
<dbReference type="InterPro" id="IPR013977">
    <property type="entry name" value="GcvT_C"/>
</dbReference>
<evidence type="ECO:0000259" key="10">
    <source>
        <dbReference type="Pfam" id="PF08669"/>
    </source>
</evidence>
<keyword evidence="12" id="KW-1185">Reference proteome</keyword>
<dbReference type="InterPro" id="IPR027266">
    <property type="entry name" value="TrmE/GcvT-like"/>
</dbReference>
<evidence type="ECO:0000256" key="4">
    <source>
        <dbReference type="ARBA" id="ARBA00022679"/>
    </source>
</evidence>
<dbReference type="FunFam" id="3.30.70.1400:FF:000001">
    <property type="entry name" value="Aminomethyltransferase"/>
    <property type="match status" value="1"/>
</dbReference>
<dbReference type="Gene3D" id="2.40.30.110">
    <property type="entry name" value="Aminomethyltransferase beta-barrel domains"/>
    <property type="match status" value="1"/>
</dbReference>
<dbReference type="PANTHER" id="PTHR43757:SF2">
    <property type="entry name" value="AMINOMETHYLTRANSFERASE, MITOCHONDRIAL"/>
    <property type="match status" value="1"/>
</dbReference>
<evidence type="ECO:0000313" key="11">
    <source>
        <dbReference type="EMBL" id="KAF0853114.1"/>
    </source>
</evidence>
<feature type="domain" description="Aminomethyltransferase C-terminal" evidence="10">
    <location>
        <begin position="301"/>
        <end position="373"/>
    </location>
</feature>
<keyword evidence="8" id="KW-0809">Transit peptide</keyword>
<comment type="catalytic activity">
    <reaction evidence="6 8">
        <text>N(6)-[(R)-S(8)-aminomethyldihydrolipoyl]-L-lysyl-[protein] + (6S)-5,6,7,8-tetrahydrofolate = N(6)-[(R)-dihydrolipoyl]-L-lysyl-[protein] + (6R)-5,10-methylene-5,6,7,8-tetrahydrofolate + NH4(+)</text>
        <dbReference type="Rhea" id="RHEA:16945"/>
        <dbReference type="Rhea" id="RHEA-COMP:10475"/>
        <dbReference type="Rhea" id="RHEA-COMP:10492"/>
        <dbReference type="ChEBI" id="CHEBI:15636"/>
        <dbReference type="ChEBI" id="CHEBI:28938"/>
        <dbReference type="ChEBI" id="CHEBI:57453"/>
        <dbReference type="ChEBI" id="CHEBI:83100"/>
        <dbReference type="ChEBI" id="CHEBI:83143"/>
        <dbReference type="EC" id="2.1.2.10"/>
    </reaction>
</comment>
<dbReference type="GO" id="GO:0008483">
    <property type="term" value="F:transaminase activity"/>
    <property type="evidence" value="ECO:0007669"/>
    <property type="project" value="UniProtKB-KW"/>
</dbReference>
<comment type="function">
    <text evidence="8">The glycine cleavage system catalyzes the degradation of glycine.</text>
</comment>
<evidence type="ECO:0000256" key="2">
    <source>
        <dbReference type="ARBA" id="ARBA00012616"/>
    </source>
</evidence>
<evidence type="ECO:0000313" key="12">
    <source>
        <dbReference type="Proteomes" id="UP000799049"/>
    </source>
</evidence>
<evidence type="ECO:0000259" key="9">
    <source>
        <dbReference type="Pfam" id="PF01571"/>
    </source>
</evidence>
<dbReference type="Gene3D" id="4.10.1250.10">
    <property type="entry name" value="Aminomethyltransferase fragment"/>
    <property type="match status" value="1"/>
</dbReference>
<name>A0A8K0AJN9_ANDGO</name>
<evidence type="ECO:0000256" key="7">
    <source>
        <dbReference type="PIRSR" id="PIRSR006487-1"/>
    </source>
</evidence>
<dbReference type="InterPro" id="IPR006223">
    <property type="entry name" value="GcvT"/>
</dbReference>
<dbReference type="Proteomes" id="UP000799049">
    <property type="component" value="Unassembled WGS sequence"/>
</dbReference>
<gene>
    <name evidence="11" type="ORF">ANDGO_03077</name>
</gene>
<evidence type="ECO:0000256" key="1">
    <source>
        <dbReference type="ARBA" id="ARBA00008609"/>
    </source>
</evidence>
<sequence>MALKTALYDLHAASSATFIEFCGYMLPVSYKGLNIPASVLHTRAAASLFDVSHMGQLRIHGKDREAFIERISVANMKAVKNDSGTLSVMLREDNAGILDDTIITKRADVIEMVVNAGCKVQDIAHIKEQVSKFKGDVQLEVREGQSLVALQGPFAHRYLKPILESATGAPALEKVSFLQSFITTIPRLDKNARITVSRLGYTGEDGFEISVPDKFVNQFCQMLLDAKLQDTSAKVEWAGLGARDVLRLEAGLCLMGHDMNPEINPWEANLGWLIGKRRRQEKGFLGDAVLFGEQAQPKQIRVGLVVDGMPAREGAVILGEGNGKITSGCPSPCAKLNIAMGYVDTKQAVAGTKLKVQVRNKELDAVVTEMPFVPTRYYRAPKE</sequence>
<feature type="binding site" evidence="7">
    <location>
        <position position="208"/>
    </location>
    <ligand>
        <name>substrate</name>
    </ligand>
</feature>
<dbReference type="PANTHER" id="PTHR43757">
    <property type="entry name" value="AMINOMETHYLTRANSFERASE"/>
    <property type="match status" value="1"/>
</dbReference>
<dbReference type="Gene3D" id="3.30.70.1400">
    <property type="entry name" value="Aminomethyltransferase beta-barrel domains"/>
    <property type="match status" value="1"/>
</dbReference>
<dbReference type="EC" id="2.1.2.10" evidence="2 8"/>
<dbReference type="InterPro" id="IPR006222">
    <property type="entry name" value="GCVT_N"/>
</dbReference>
<keyword evidence="4 8" id="KW-0808">Transferase</keyword>
<comment type="caution">
    <text evidence="11">The sequence shown here is derived from an EMBL/GenBank/DDBJ whole genome shotgun (WGS) entry which is preliminary data.</text>
</comment>
<comment type="subunit">
    <text evidence="8">The glycine cleavage system is composed of four proteins: P, T, L and H.</text>
</comment>
<proteinExistence type="inferred from homology"/>
<dbReference type="AlphaFoldDB" id="A0A8K0AJN9"/>
<dbReference type="EMBL" id="VRVR01000002">
    <property type="protein sequence ID" value="KAF0853114.1"/>
    <property type="molecule type" value="Genomic_DNA"/>
</dbReference>
<comment type="subcellular location">
    <subcellularLocation>
        <location evidence="8">Mitochondrion</location>
    </subcellularLocation>
</comment>
<keyword evidence="3 8" id="KW-0032">Aminotransferase</keyword>
<dbReference type="GO" id="GO:0005960">
    <property type="term" value="C:glycine cleavage complex"/>
    <property type="evidence" value="ECO:0007669"/>
    <property type="project" value="InterPro"/>
</dbReference>
<dbReference type="GO" id="GO:0004047">
    <property type="term" value="F:aminomethyltransferase activity"/>
    <property type="evidence" value="ECO:0007669"/>
    <property type="project" value="UniProtKB-EC"/>
</dbReference>
<evidence type="ECO:0000256" key="8">
    <source>
        <dbReference type="RuleBase" id="RU003981"/>
    </source>
</evidence>
<feature type="domain" description="GCVT N-terminal" evidence="9">
    <location>
        <begin position="7"/>
        <end position="276"/>
    </location>
</feature>
<dbReference type="NCBIfam" id="TIGR00528">
    <property type="entry name" value="gcvT"/>
    <property type="match status" value="1"/>
</dbReference>
<dbReference type="OrthoDB" id="10263536at2759"/>
<dbReference type="Gene3D" id="3.30.1360.120">
    <property type="entry name" value="Probable tRNA modification gtpase trme, domain 1"/>
    <property type="match status" value="1"/>
</dbReference>
<dbReference type="Pfam" id="PF01571">
    <property type="entry name" value="GCV_T"/>
    <property type="match status" value="1"/>
</dbReference>
<comment type="similarity">
    <text evidence="1 8">Belongs to the GcvT family.</text>
</comment>
<evidence type="ECO:0000256" key="3">
    <source>
        <dbReference type="ARBA" id="ARBA00022576"/>
    </source>
</evidence>
<dbReference type="GO" id="GO:0006546">
    <property type="term" value="P:glycine catabolic process"/>
    <property type="evidence" value="ECO:0007669"/>
    <property type="project" value="InterPro"/>
</dbReference>
<dbReference type="SUPFAM" id="SSF103025">
    <property type="entry name" value="Folate-binding domain"/>
    <property type="match status" value="1"/>
</dbReference>
<dbReference type="InterPro" id="IPR029043">
    <property type="entry name" value="GcvT/YgfZ_C"/>
</dbReference>
<evidence type="ECO:0000256" key="6">
    <source>
        <dbReference type="ARBA" id="ARBA00047665"/>
    </source>
</evidence>
<dbReference type="InterPro" id="IPR028896">
    <property type="entry name" value="GcvT/YgfZ/DmdA"/>
</dbReference>
<organism evidence="11 12">
    <name type="scientific">Andalucia godoyi</name>
    <name type="common">Flagellate</name>
    <dbReference type="NCBI Taxonomy" id="505711"/>
    <lineage>
        <taxon>Eukaryota</taxon>
        <taxon>Discoba</taxon>
        <taxon>Jakobida</taxon>
        <taxon>Andalucina</taxon>
        <taxon>Andaluciidae</taxon>
        <taxon>Andalucia</taxon>
    </lineage>
</organism>
<reference evidence="11" key="1">
    <citation type="submission" date="2019-09" db="EMBL/GenBank/DDBJ databases">
        <title>The Mitochondrial Proteome of the Jakobid, Andalucia godoyi, a Protist With the Most Gene-Rich and Bacteria-Like Mitochondrial Genome.</title>
        <authorList>
            <person name="Gray M.W."/>
            <person name="Burger G."/>
            <person name="Derelle R."/>
            <person name="Klimes V."/>
            <person name="Leger M."/>
            <person name="Sarrasin M."/>
            <person name="Vlcek C."/>
            <person name="Roger A.J."/>
            <person name="Elias M."/>
            <person name="Lang B.F."/>
        </authorList>
    </citation>
    <scope>NUCLEOTIDE SEQUENCE</scope>
    <source>
        <strain evidence="11">And28</strain>
    </source>
</reference>
<dbReference type="Pfam" id="PF08669">
    <property type="entry name" value="GCV_T_C"/>
    <property type="match status" value="1"/>
</dbReference>
<dbReference type="GO" id="GO:0005739">
    <property type="term" value="C:mitochondrion"/>
    <property type="evidence" value="ECO:0007669"/>
    <property type="project" value="UniProtKB-SubCell"/>
</dbReference>
<evidence type="ECO:0000256" key="5">
    <source>
        <dbReference type="ARBA" id="ARBA00031395"/>
    </source>
</evidence>
<dbReference type="SUPFAM" id="SSF101790">
    <property type="entry name" value="Aminomethyltransferase beta-barrel domain"/>
    <property type="match status" value="1"/>
</dbReference>